<dbReference type="AlphaFoldDB" id="A7EF90"/>
<dbReference type="HOGENOM" id="CLU_3191593_0_0_1"/>
<protein>
    <submittedName>
        <fullName evidence="2">Uncharacterized protein</fullName>
    </submittedName>
</protein>
<evidence type="ECO:0000256" key="1">
    <source>
        <dbReference type="SAM" id="MobiDB-lite"/>
    </source>
</evidence>
<dbReference type="RefSeq" id="XP_001595891.1">
    <property type="nucleotide sequence ID" value="XM_001595841.1"/>
</dbReference>
<evidence type="ECO:0000313" key="2">
    <source>
        <dbReference type="EMBL" id="EDO01506.1"/>
    </source>
</evidence>
<feature type="compositionally biased region" description="Basic residues" evidence="1">
    <location>
        <begin position="1"/>
        <end position="10"/>
    </location>
</feature>
<sequence length="46" mass="5342">MEIKKCRQSMRGRVVERSRGRKSKRVGGCVDETRGSGWEWVGMGWE</sequence>
<name>A7EF90_SCLS1</name>
<gene>
    <name evidence="2" type="ORF">SS1G_03981</name>
</gene>
<accession>A7EF90</accession>
<feature type="region of interest" description="Disordered" evidence="1">
    <location>
        <begin position="1"/>
        <end position="28"/>
    </location>
</feature>
<dbReference type="InParanoid" id="A7EF90"/>
<evidence type="ECO:0000313" key="3">
    <source>
        <dbReference type="Proteomes" id="UP000001312"/>
    </source>
</evidence>
<dbReference type="Proteomes" id="UP000001312">
    <property type="component" value="Unassembled WGS sequence"/>
</dbReference>
<dbReference type="GeneID" id="5491227"/>
<dbReference type="EMBL" id="CH476624">
    <property type="protein sequence ID" value="EDO01506.1"/>
    <property type="molecule type" value="Genomic_DNA"/>
</dbReference>
<proteinExistence type="predicted"/>
<keyword evidence="3" id="KW-1185">Reference proteome</keyword>
<organism evidence="2 3">
    <name type="scientific">Sclerotinia sclerotiorum (strain ATCC 18683 / 1980 / Ss-1)</name>
    <name type="common">White mold</name>
    <name type="synonym">Whetzelinia sclerotiorum</name>
    <dbReference type="NCBI Taxonomy" id="665079"/>
    <lineage>
        <taxon>Eukaryota</taxon>
        <taxon>Fungi</taxon>
        <taxon>Dikarya</taxon>
        <taxon>Ascomycota</taxon>
        <taxon>Pezizomycotina</taxon>
        <taxon>Leotiomycetes</taxon>
        <taxon>Helotiales</taxon>
        <taxon>Sclerotiniaceae</taxon>
        <taxon>Sclerotinia</taxon>
    </lineage>
</organism>
<dbReference type="KEGG" id="ssl:SS1G_03981"/>
<reference evidence="3" key="1">
    <citation type="journal article" date="2011" name="PLoS Genet.">
        <title>Genomic analysis of the necrotrophic fungal pathogens Sclerotinia sclerotiorum and Botrytis cinerea.</title>
        <authorList>
            <person name="Amselem J."/>
            <person name="Cuomo C.A."/>
            <person name="van Kan J.A."/>
            <person name="Viaud M."/>
            <person name="Benito E.P."/>
            <person name="Couloux A."/>
            <person name="Coutinho P.M."/>
            <person name="de Vries R.P."/>
            <person name="Dyer P.S."/>
            <person name="Fillinger S."/>
            <person name="Fournier E."/>
            <person name="Gout L."/>
            <person name="Hahn M."/>
            <person name="Kohn L."/>
            <person name="Lapalu N."/>
            <person name="Plummer K.M."/>
            <person name="Pradier J.M."/>
            <person name="Quevillon E."/>
            <person name="Sharon A."/>
            <person name="Simon A."/>
            <person name="ten Have A."/>
            <person name="Tudzynski B."/>
            <person name="Tudzynski P."/>
            <person name="Wincker P."/>
            <person name="Andrew M."/>
            <person name="Anthouard V."/>
            <person name="Beever R.E."/>
            <person name="Beffa R."/>
            <person name="Benoit I."/>
            <person name="Bouzid O."/>
            <person name="Brault B."/>
            <person name="Chen Z."/>
            <person name="Choquer M."/>
            <person name="Collemare J."/>
            <person name="Cotton P."/>
            <person name="Danchin E.G."/>
            <person name="Da Silva C."/>
            <person name="Gautier A."/>
            <person name="Giraud C."/>
            <person name="Giraud T."/>
            <person name="Gonzalez C."/>
            <person name="Grossetete S."/>
            <person name="Guldener U."/>
            <person name="Henrissat B."/>
            <person name="Howlett B.J."/>
            <person name="Kodira C."/>
            <person name="Kretschmer M."/>
            <person name="Lappartient A."/>
            <person name="Leroch M."/>
            <person name="Levis C."/>
            <person name="Mauceli E."/>
            <person name="Neuveglise C."/>
            <person name="Oeser B."/>
            <person name="Pearson M."/>
            <person name="Poulain J."/>
            <person name="Poussereau N."/>
            <person name="Quesneville H."/>
            <person name="Rascle C."/>
            <person name="Schumacher J."/>
            <person name="Segurens B."/>
            <person name="Sexton A."/>
            <person name="Silva E."/>
            <person name="Sirven C."/>
            <person name="Soanes D.M."/>
            <person name="Talbot N.J."/>
            <person name="Templeton M."/>
            <person name="Yandava C."/>
            <person name="Yarden O."/>
            <person name="Zeng Q."/>
            <person name="Rollins J.A."/>
            <person name="Lebrun M.H."/>
            <person name="Dickman M."/>
        </authorList>
    </citation>
    <scope>NUCLEOTIDE SEQUENCE [LARGE SCALE GENOMIC DNA]</scope>
    <source>
        <strain evidence="3">ATCC 18683 / 1980 / Ss-1</strain>
    </source>
</reference>